<name>A0A286FZC8_9BACT</name>
<organism evidence="4 5">
    <name type="scientific">Spirosoma fluviale</name>
    <dbReference type="NCBI Taxonomy" id="1597977"/>
    <lineage>
        <taxon>Bacteria</taxon>
        <taxon>Pseudomonadati</taxon>
        <taxon>Bacteroidota</taxon>
        <taxon>Cytophagia</taxon>
        <taxon>Cytophagales</taxon>
        <taxon>Cytophagaceae</taxon>
        <taxon>Spirosoma</taxon>
    </lineage>
</organism>
<dbReference type="InterPro" id="IPR004843">
    <property type="entry name" value="Calcineurin-like_PHP"/>
</dbReference>
<dbReference type="SUPFAM" id="SSF56300">
    <property type="entry name" value="Metallo-dependent phosphatases"/>
    <property type="match status" value="1"/>
</dbReference>
<proteinExistence type="predicted"/>
<dbReference type="SUPFAM" id="SSF49363">
    <property type="entry name" value="Purple acid phosphatase, N-terminal domain"/>
    <property type="match status" value="1"/>
</dbReference>
<dbReference type="GO" id="GO:0046872">
    <property type="term" value="F:metal ion binding"/>
    <property type="evidence" value="ECO:0007669"/>
    <property type="project" value="InterPro"/>
</dbReference>
<dbReference type="EMBL" id="OCNH01000002">
    <property type="protein sequence ID" value="SOD88627.1"/>
    <property type="molecule type" value="Genomic_DNA"/>
</dbReference>
<accession>A0A286FZC8</accession>
<feature type="chain" id="PRO_5012696337" evidence="2">
    <location>
        <begin position="29"/>
        <end position="408"/>
    </location>
</feature>
<protein>
    <submittedName>
        <fullName evidence="4">Calcineurin-like phosphoesterase</fullName>
    </submittedName>
</protein>
<evidence type="ECO:0000313" key="5">
    <source>
        <dbReference type="Proteomes" id="UP000219452"/>
    </source>
</evidence>
<dbReference type="PROSITE" id="PS51318">
    <property type="entry name" value="TAT"/>
    <property type="match status" value="1"/>
</dbReference>
<feature type="domain" description="Calcineurin-like phosphoesterase" evidence="3">
    <location>
        <begin position="151"/>
        <end position="349"/>
    </location>
</feature>
<dbReference type="Proteomes" id="UP000219452">
    <property type="component" value="Unassembled WGS sequence"/>
</dbReference>
<evidence type="ECO:0000256" key="1">
    <source>
        <dbReference type="ARBA" id="ARBA00022729"/>
    </source>
</evidence>
<keyword evidence="5" id="KW-1185">Reference proteome</keyword>
<dbReference type="InterPro" id="IPR006311">
    <property type="entry name" value="TAT_signal"/>
</dbReference>
<gene>
    <name evidence="4" type="ORF">SAMN06269250_2762</name>
</gene>
<dbReference type="InterPro" id="IPR008963">
    <property type="entry name" value="Purple_acid_Pase-like_N"/>
</dbReference>
<dbReference type="InterPro" id="IPR029052">
    <property type="entry name" value="Metallo-depent_PP-like"/>
</dbReference>
<dbReference type="PANTHER" id="PTHR22953">
    <property type="entry name" value="ACID PHOSPHATASE RELATED"/>
    <property type="match status" value="1"/>
</dbReference>
<dbReference type="RefSeq" id="WP_245877832.1">
    <property type="nucleotide sequence ID" value="NZ_OCNH01000002.1"/>
</dbReference>
<dbReference type="Pfam" id="PF00149">
    <property type="entry name" value="Metallophos"/>
    <property type="match status" value="1"/>
</dbReference>
<evidence type="ECO:0000313" key="4">
    <source>
        <dbReference type="EMBL" id="SOD88627.1"/>
    </source>
</evidence>
<evidence type="ECO:0000259" key="3">
    <source>
        <dbReference type="Pfam" id="PF00149"/>
    </source>
</evidence>
<keyword evidence="1 2" id="KW-0732">Signal</keyword>
<dbReference type="InterPro" id="IPR039331">
    <property type="entry name" value="PAPs-like"/>
</dbReference>
<dbReference type="GO" id="GO:0003993">
    <property type="term" value="F:acid phosphatase activity"/>
    <property type="evidence" value="ECO:0007669"/>
    <property type="project" value="InterPro"/>
</dbReference>
<reference evidence="5" key="1">
    <citation type="submission" date="2017-09" db="EMBL/GenBank/DDBJ databases">
        <authorList>
            <person name="Varghese N."/>
            <person name="Submissions S."/>
        </authorList>
    </citation>
    <scope>NUCLEOTIDE SEQUENCE [LARGE SCALE GENOMIC DNA]</scope>
    <source>
        <strain evidence="5">DSM 29961</strain>
    </source>
</reference>
<evidence type="ECO:0000256" key="2">
    <source>
        <dbReference type="SAM" id="SignalP"/>
    </source>
</evidence>
<sequence length="408" mass="46189">MLSDRRSFLEKMAQVGALGLLPTAPALAAAASPVSAEEKNHFVAGPYLQNMSTRNVTIMWITHKNCFSWVEYGAGTYTSKREFGYSNGLIEANNRINKITLSGLAPGADHKYRIVSTEILGYKGSKVEFGETITSPMYGFKTPAENEEEFKLVIFNDIHDRPQIIPQLLYRHGYTGNKRDYDFVVFNGDCFDWVTEETQMVEHLIKPSVDIFASEMPFILTQGNHECRGSFSRHIPAYYAYPDAKYYYAFTRGPVRFVILDSGEDKTDDSVEYGGLSAFDRYRETQAKWLEKEIESNEFKKAAFRVVLIHISPYHSGDWHGTMHCRQVFGPLLNKAKVDLQISGHTHRYGTHDANADHNYPIVIGGGPLEGNRTLIKLHATSKELNLKMIRDDGEVVGKYTLSKKNRS</sequence>
<dbReference type="Gene3D" id="3.60.21.10">
    <property type="match status" value="1"/>
</dbReference>
<dbReference type="PANTHER" id="PTHR22953:SF153">
    <property type="entry name" value="PURPLE ACID PHOSPHATASE"/>
    <property type="match status" value="1"/>
</dbReference>
<dbReference type="AlphaFoldDB" id="A0A286FZC8"/>
<feature type="signal peptide" evidence="2">
    <location>
        <begin position="1"/>
        <end position="28"/>
    </location>
</feature>